<keyword evidence="10 13" id="KW-0472">Membrane</keyword>
<dbReference type="PROSITE" id="PS00086">
    <property type="entry name" value="CYTOCHROME_P450"/>
    <property type="match status" value="1"/>
</dbReference>
<dbReference type="EMBL" id="JAMYWD010000001">
    <property type="protein sequence ID" value="KAJ4981871.1"/>
    <property type="molecule type" value="Genomic_DNA"/>
</dbReference>
<dbReference type="Gene3D" id="1.10.630.10">
    <property type="entry name" value="Cytochrome P450"/>
    <property type="match status" value="1"/>
</dbReference>
<evidence type="ECO:0000313" key="14">
    <source>
        <dbReference type="EMBL" id="KAJ4981871.1"/>
    </source>
</evidence>
<evidence type="ECO:0000256" key="6">
    <source>
        <dbReference type="ARBA" id="ARBA00022989"/>
    </source>
</evidence>
<dbReference type="PRINTS" id="PR00463">
    <property type="entry name" value="EP450I"/>
</dbReference>
<evidence type="ECO:0000256" key="3">
    <source>
        <dbReference type="ARBA" id="ARBA00022617"/>
    </source>
</evidence>
<dbReference type="GO" id="GO:0004497">
    <property type="term" value="F:monooxygenase activity"/>
    <property type="evidence" value="ECO:0007669"/>
    <property type="project" value="UniProtKB-KW"/>
</dbReference>
<keyword evidence="6 13" id="KW-1133">Transmembrane helix</keyword>
<dbReference type="InterPro" id="IPR001128">
    <property type="entry name" value="Cyt_P450"/>
</dbReference>
<feature type="binding site" description="axial binding residue" evidence="11">
    <location>
        <position position="466"/>
    </location>
    <ligand>
        <name>heme</name>
        <dbReference type="ChEBI" id="CHEBI:30413"/>
    </ligand>
    <ligandPart>
        <name>Fe</name>
        <dbReference type="ChEBI" id="CHEBI:18248"/>
    </ligandPart>
</feature>
<comment type="caution">
    <text evidence="14">The sequence shown here is derived from an EMBL/GenBank/DDBJ whole genome shotgun (WGS) entry which is preliminary data.</text>
</comment>
<dbReference type="FunFam" id="1.10.630.10:FF:000029">
    <property type="entry name" value="Cytochrome P450 734A1"/>
    <property type="match status" value="1"/>
</dbReference>
<dbReference type="Pfam" id="PF00067">
    <property type="entry name" value="p450"/>
    <property type="match status" value="1"/>
</dbReference>
<evidence type="ECO:0000256" key="10">
    <source>
        <dbReference type="ARBA" id="ARBA00023136"/>
    </source>
</evidence>
<evidence type="ECO:0000256" key="12">
    <source>
        <dbReference type="RuleBase" id="RU000461"/>
    </source>
</evidence>
<evidence type="ECO:0000256" key="7">
    <source>
        <dbReference type="ARBA" id="ARBA00023002"/>
    </source>
</evidence>
<dbReference type="InterPro" id="IPR050665">
    <property type="entry name" value="Cytochrome_P450_Monooxygen"/>
</dbReference>
<dbReference type="PANTHER" id="PTHR24282:SF255">
    <property type="entry name" value="CYTOCHROME P450 72A11-RELATED"/>
    <property type="match status" value="1"/>
</dbReference>
<dbReference type="InterPro" id="IPR002401">
    <property type="entry name" value="Cyt_P450_E_grp-I"/>
</dbReference>
<keyword evidence="15" id="KW-1185">Reference proteome</keyword>
<dbReference type="InterPro" id="IPR017972">
    <property type="entry name" value="Cyt_P450_CS"/>
</dbReference>
<keyword evidence="7 12" id="KW-0560">Oxidoreductase</keyword>
<evidence type="ECO:0000256" key="1">
    <source>
        <dbReference type="ARBA" id="ARBA00004370"/>
    </source>
</evidence>
<evidence type="ECO:0000256" key="13">
    <source>
        <dbReference type="SAM" id="Phobius"/>
    </source>
</evidence>
<feature type="transmembrane region" description="Helical" evidence="13">
    <location>
        <begin position="6"/>
        <end position="29"/>
    </location>
</feature>
<proteinExistence type="inferred from homology"/>
<keyword evidence="4 13" id="KW-0812">Transmembrane</keyword>
<dbReference type="GO" id="GO:0005506">
    <property type="term" value="F:iron ion binding"/>
    <property type="evidence" value="ECO:0007669"/>
    <property type="project" value="InterPro"/>
</dbReference>
<protein>
    <recommendedName>
        <fullName evidence="16">Cytochrome P450</fullName>
    </recommendedName>
</protein>
<sequence length="518" mass="60051">MGEYVFMMVATVFVLVLSCLWRALLWLWWRPKKIERFLRQQGIKGHPYKFPYGNLKEELRLTREVQSKPISLSHDIVPRVIPFVHQSVNNYGKMFLSWFGPIPRVYITDPVLIRDIMSNKFGHFHKPKTNPYAKLLVAGVASQEGEYWAKHRRIINPAFHMENLKQLLPAFYTSCCELVKKWEALASSKGLCELDVLTEMKNFAGDVISRAAFGSNYEEGRKIFQLQAEQADLMTQASKSLYVPGSRFIPTQRNRRMKEIDREVRKQLQRIINKRITAGEMEEACKKDLLGILLESNAKEINESGKSKNAGLNMEEVMEECKLFYFAGQETTAILLTWTMILLSKHPEWQSRAREEVFHVFGENKPTFDGLNHLKIVTTILYEVLRLYPSAIILNRFTYKETKIGDINFPKGVWLTLLEIVVHRDREFWGEDAEEFNPERFSEGIFMASKNQVVSFFPFGWGPRTCIGQNFALMEAKMGIAMILKHFWFELSPSYAHAPYTVVTLQPQHGAPIILHKL</sequence>
<evidence type="ECO:0008006" key="16">
    <source>
        <dbReference type="Google" id="ProtNLM"/>
    </source>
</evidence>
<dbReference type="Proteomes" id="UP001141806">
    <property type="component" value="Unassembled WGS sequence"/>
</dbReference>
<keyword evidence="3 11" id="KW-0349">Heme</keyword>
<dbReference type="GO" id="GO:0016705">
    <property type="term" value="F:oxidoreductase activity, acting on paired donors, with incorporation or reduction of molecular oxygen"/>
    <property type="evidence" value="ECO:0007669"/>
    <property type="project" value="InterPro"/>
</dbReference>
<keyword evidence="8 11" id="KW-0408">Iron</keyword>
<name>A0A9Q0L4G9_9MAGN</name>
<organism evidence="14 15">
    <name type="scientific">Protea cynaroides</name>
    <dbReference type="NCBI Taxonomy" id="273540"/>
    <lineage>
        <taxon>Eukaryota</taxon>
        <taxon>Viridiplantae</taxon>
        <taxon>Streptophyta</taxon>
        <taxon>Embryophyta</taxon>
        <taxon>Tracheophyta</taxon>
        <taxon>Spermatophyta</taxon>
        <taxon>Magnoliopsida</taxon>
        <taxon>Proteales</taxon>
        <taxon>Proteaceae</taxon>
        <taxon>Protea</taxon>
    </lineage>
</organism>
<dbReference type="SUPFAM" id="SSF48264">
    <property type="entry name" value="Cytochrome P450"/>
    <property type="match status" value="1"/>
</dbReference>
<evidence type="ECO:0000313" key="15">
    <source>
        <dbReference type="Proteomes" id="UP001141806"/>
    </source>
</evidence>
<dbReference type="GO" id="GO:0020037">
    <property type="term" value="F:heme binding"/>
    <property type="evidence" value="ECO:0007669"/>
    <property type="project" value="InterPro"/>
</dbReference>
<evidence type="ECO:0000256" key="5">
    <source>
        <dbReference type="ARBA" id="ARBA00022723"/>
    </source>
</evidence>
<dbReference type="GO" id="GO:0016020">
    <property type="term" value="C:membrane"/>
    <property type="evidence" value="ECO:0007669"/>
    <property type="project" value="UniProtKB-SubCell"/>
</dbReference>
<comment type="subcellular location">
    <subcellularLocation>
        <location evidence="1">Membrane</location>
    </subcellularLocation>
</comment>
<comment type="similarity">
    <text evidence="2 12">Belongs to the cytochrome P450 family.</text>
</comment>
<reference evidence="14" key="1">
    <citation type="journal article" date="2023" name="Plant J.">
        <title>The genome of the king protea, Protea cynaroides.</title>
        <authorList>
            <person name="Chang J."/>
            <person name="Duong T.A."/>
            <person name="Schoeman C."/>
            <person name="Ma X."/>
            <person name="Roodt D."/>
            <person name="Barker N."/>
            <person name="Li Z."/>
            <person name="Van de Peer Y."/>
            <person name="Mizrachi E."/>
        </authorList>
    </citation>
    <scope>NUCLEOTIDE SEQUENCE</scope>
    <source>
        <tissue evidence="14">Young leaves</tissue>
    </source>
</reference>
<evidence type="ECO:0000256" key="2">
    <source>
        <dbReference type="ARBA" id="ARBA00010617"/>
    </source>
</evidence>
<comment type="cofactor">
    <cofactor evidence="11">
        <name>heme</name>
        <dbReference type="ChEBI" id="CHEBI:30413"/>
    </cofactor>
</comment>
<evidence type="ECO:0000256" key="8">
    <source>
        <dbReference type="ARBA" id="ARBA00023004"/>
    </source>
</evidence>
<evidence type="ECO:0000256" key="9">
    <source>
        <dbReference type="ARBA" id="ARBA00023033"/>
    </source>
</evidence>
<dbReference type="AlphaFoldDB" id="A0A9Q0L4G9"/>
<keyword evidence="5 11" id="KW-0479">Metal-binding</keyword>
<dbReference type="OrthoDB" id="1470350at2759"/>
<accession>A0A9Q0L4G9</accession>
<dbReference type="PANTHER" id="PTHR24282">
    <property type="entry name" value="CYTOCHROME P450 FAMILY MEMBER"/>
    <property type="match status" value="1"/>
</dbReference>
<dbReference type="PRINTS" id="PR00385">
    <property type="entry name" value="P450"/>
</dbReference>
<evidence type="ECO:0000256" key="4">
    <source>
        <dbReference type="ARBA" id="ARBA00022692"/>
    </source>
</evidence>
<gene>
    <name evidence="14" type="ORF">NE237_032708</name>
</gene>
<evidence type="ECO:0000256" key="11">
    <source>
        <dbReference type="PIRSR" id="PIRSR602401-1"/>
    </source>
</evidence>
<keyword evidence="9 12" id="KW-0503">Monooxygenase</keyword>
<dbReference type="InterPro" id="IPR036396">
    <property type="entry name" value="Cyt_P450_sf"/>
</dbReference>